<keyword evidence="2" id="KW-1185">Reference proteome</keyword>
<sequence>MSTDAMRDGYFHGRVEEAPPMPAKASAMTFSLDGTTPLVGLAVQSPPLEVMGRDGAHMGSLELLQLTGFVILDADLDAALAAGQGWTVTCDPRTGQTDVRTADGELFSSVTIPLLAGDEGVRWRAEALTQGALPVITGPGVTVDLATGGVEMDPDQTLWLFADFKTDGAASKGA</sequence>
<proteinExistence type="predicted"/>
<comment type="caution">
    <text evidence="1">The sequence shown here is derived from an EMBL/GenBank/DDBJ whole genome shotgun (WGS) entry which is preliminary data.</text>
</comment>
<accession>A0A6N7L5U3</accession>
<dbReference type="OrthoDB" id="9822306at2"/>
<reference evidence="1 2" key="1">
    <citation type="submission" date="2019-09" db="EMBL/GenBank/DDBJ databases">
        <title>Genome Sequences of Streptomyces kaniharaensis ATCC 21070.</title>
        <authorList>
            <person name="Zhu W."/>
            <person name="De Crecy-Lagard V."/>
            <person name="Richards N.G."/>
        </authorList>
    </citation>
    <scope>NUCLEOTIDE SEQUENCE [LARGE SCALE GENOMIC DNA]</scope>
    <source>
        <strain evidence="1 2">SF-557</strain>
    </source>
</reference>
<protein>
    <submittedName>
        <fullName evidence="1">Uncharacterized protein</fullName>
    </submittedName>
</protein>
<dbReference type="EMBL" id="WBOF01000004">
    <property type="protein sequence ID" value="MQS17423.1"/>
    <property type="molecule type" value="Genomic_DNA"/>
</dbReference>
<organism evidence="1 2">
    <name type="scientific">Streptomyces kaniharaensis</name>
    <dbReference type="NCBI Taxonomy" id="212423"/>
    <lineage>
        <taxon>Bacteria</taxon>
        <taxon>Bacillati</taxon>
        <taxon>Actinomycetota</taxon>
        <taxon>Actinomycetes</taxon>
        <taxon>Kitasatosporales</taxon>
        <taxon>Streptomycetaceae</taxon>
        <taxon>Streptomyces</taxon>
    </lineage>
</organism>
<dbReference type="Proteomes" id="UP000450000">
    <property type="component" value="Unassembled WGS sequence"/>
</dbReference>
<evidence type="ECO:0000313" key="1">
    <source>
        <dbReference type="EMBL" id="MQS17423.1"/>
    </source>
</evidence>
<name>A0A6N7L5U3_9ACTN</name>
<gene>
    <name evidence="1" type="ORF">F7Q99_35890</name>
</gene>
<evidence type="ECO:0000313" key="2">
    <source>
        <dbReference type="Proteomes" id="UP000450000"/>
    </source>
</evidence>
<dbReference type="RefSeq" id="WP_153470223.1">
    <property type="nucleotide sequence ID" value="NZ_WBOF01000004.1"/>
</dbReference>
<dbReference type="AlphaFoldDB" id="A0A6N7L5U3"/>